<evidence type="ECO:0000313" key="1">
    <source>
        <dbReference type="EMBL" id="GMA87483.1"/>
    </source>
</evidence>
<reference evidence="1" key="1">
    <citation type="journal article" date="2014" name="Int. J. Syst. Evol. Microbiol.">
        <title>Complete genome of a new Firmicutes species belonging to the dominant human colonic microbiota ('Ruminococcus bicirculans') reveals two chromosomes and a selective capacity to utilize plant glucans.</title>
        <authorList>
            <consortium name="NISC Comparative Sequencing Program"/>
            <person name="Wegmann U."/>
            <person name="Louis P."/>
            <person name="Goesmann A."/>
            <person name="Henrissat B."/>
            <person name="Duncan S.H."/>
            <person name="Flint H.J."/>
        </authorList>
    </citation>
    <scope>NUCLEOTIDE SEQUENCE</scope>
    <source>
        <strain evidence="1">NBRC 108730</strain>
    </source>
</reference>
<sequence length="69" mass="7216">MNVGVVWNVLKAHVERDKDLLLATDRGRAIYEAIASAPPAPAARIREALMLAGHGAGTTDTMMQGASSA</sequence>
<evidence type="ECO:0008006" key="4">
    <source>
        <dbReference type="Google" id="ProtNLM"/>
    </source>
</evidence>
<name>A0ABQ6JJ88_9ACTN</name>
<dbReference type="Proteomes" id="UP001157017">
    <property type="component" value="Unassembled WGS sequence"/>
</dbReference>
<dbReference type="EMBL" id="BSUZ01000001">
    <property type="protein sequence ID" value="GMA87486.1"/>
    <property type="molecule type" value="Genomic_DNA"/>
</dbReference>
<gene>
    <name evidence="1" type="ORF">GCM10025868_27330</name>
    <name evidence="2" type="ORF">GCM10025868_27360</name>
</gene>
<evidence type="ECO:0000313" key="3">
    <source>
        <dbReference type="Proteomes" id="UP001157017"/>
    </source>
</evidence>
<evidence type="ECO:0000313" key="2">
    <source>
        <dbReference type="EMBL" id="GMA87486.1"/>
    </source>
</evidence>
<reference evidence="3" key="2">
    <citation type="journal article" date="2019" name="Int. J. Syst. Evol. Microbiol.">
        <title>The Global Catalogue of Microorganisms (GCM) 10K type strain sequencing project: providing services to taxonomists for standard genome sequencing and annotation.</title>
        <authorList>
            <consortium name="The Broad Institute Genomics Platform"/>
            <consortium name="The Broad Institute Genome Sequencing Center for Infectious Disease"/>
            <person name="Wu L."/>
            <person name="Ma J."/>
        </authorList>
    </citation>
    <scope>NUCLEOTIDE SEQUENCE [LARGE SCALE GENOMIC DNA]</scope>
    <source>
        <strain evidence="3">NBRC 108730</strain>
    </source>
</reference>
<accession>A0ABQ6JJ88</accession>
<dbReference type="EMBL" id="BSUZ01000001">
    <property type="protein sequence ID" value="GMA87483.1"/>
    <property type="molecule type" value="Genomic_DNA"/>
</dbReference>
<organism evidence="1 3">
    <name type="scientific">Angustibacter aerolatus</name>
    <dbReference type="NCBI Taxonomy" id="1162965"/>
    <lineage>
        <taxon>Bacteria</taxon>
        <taxon>Bacillati</taxon>
        <taxon>Actinomycetota</taxon>
        <taxon>Actinomycetes</taxon>
        <taxon>Kineosporiales</taxon>
        <taxon>Kineosporiaceae</taxon>
    </lineage>
</organism>
<proteinExistence type="predicted"/>
<protein>
    <recommendedName>
        <fullName evidence="4">Transcriptional regulator</fullName>
    </recommendedName>
</protein>
<comment type="caution">
    <text evidence="1">The sequence shown here is derived from an EMBL/GenBank/DDBJ whole genome shotgun (WGS) entry which is preliminary data.</text>
</comment>
<reference evidence="1" key="3">
    <citation type="submission" date="2023-02" db="EMBL/GenBank/DDBJ databases">
        <authorList>
            <person name="Sun Q."/>
            <person name="Mori K."/>
        </authorList>
    </citation>
    <scope>NUCLEOTIDE SEQUENCE</scope>
    <source>
        <strain evidence="1">NBRC 108730</strain>
    </source>
</reference>
<keyword evidence="3" id="KW-1185">Reference proteome</keyword>